<dbReference type="AlphaFoldDB" id="A0A2U0SFT5"/>
<comment type="caution">
    <text evidence="2">The sequence shown here is derived from an EMBL/GenBank/DDBJ whole genome shotgun (WGS) entry which is preliminary data.</text>
</comment>
<evidence type="ECO:0000259" key="1">
    <source>
        <dbReference type="Pfam" id="PF01298"/>
    </source>
</evidence>
<dbReference type="OrthoDB" id="7529687at2"/>
<dbReference type="Gene3D" id="2.40.160.90">
    <property type="match status" value="3"/>
</dbReference>
<keyword evidence="3" id="KW-1185">Reference proteome</keyword>
<gene>
    <name evidence="2" type="ORF">DD559_13535</name>
</gene>
<dbReference type="EMBL" id="QENQ01000001">
    <property type="protein sequence ID" value="PVX30227.1"/>
    <property type="molecule type" value="Genomic_DNA"/>
</dbReference>
<dbReference type="Pfam" id="PF01298">
    <property type="entry name" value="TbpB_B_D"/>
    <property type="match status" value="1"/>
</dbReference>
<evidence type="ECO:0000313" key="2">
    <source>
        <dbReference type="EMBL" id="PVX30227.1"/>
    </source>
</evidence>
<reference evidence="2 3" key="1">
    <citation type="submission" date="2018-05" db="EMBL/GenBank/DDBJ databases">
        <title>Description of Sphingomonas pokkalii sp nov, isolated from the rhizosphere of saline tolerant pokkali rice and its draft genome analysis.</title>
        <authorList>
            <person name="Menon R."/>
            <person name="Kumari S."/>
            <person name="Rameshkumar N."/>
        </authorList>
    </citation>
    <scope>NUCLEOTIDE SEQUENCE [LARGE SCALE GENOMIC DNA]</scope>
    <source>
        <strain evidence="2 3">L3B27</strain>
    </source>
</reference>
<proteinExistence type="predicted"/>
<dbReference type="InterPro" id="IPR011250">
    <property type="entry name" value="OMP/PagP_B-barrel"/>
</dbReference>
<accession>A0A2U0SFT5</accession>
<name>A0A2U0SFT5_9SPHN</name>
<dbReference type="Proteomes" id="UP000245890">
    <property type="component" value="Unassembled WGS sequence"/>
</dbReference>
<dbReference type="InterPro" id="IPR001677">
    <property type="entry name" value="TbpB_B_D"/>
</dbReference>
<sequence length="756" mass="74460">MLALTQDESFGSDATGFAGTFHPDARACGCLTASLGLTIRFDAASSSYTVSDGVNSERFVPGDIDSGQSSTALRVYRHTATNHEYTLSLTLPGTSGALTYQYVGAGFWQRVDFASDGSGAFRFDAFAYGVRTPDAAVPRTGNGNYAIDLVGALGFGVLESLVGSGSLQVDFATGQLVTSGTVRQVANDSGTVVTSSSFTGQAQLSGSANAFAGSFAFSGGDLAGALQGRFYGPAAEEVGAAFTASNADGRAASGVLIGRQSGSQLGNATLANLTASQVFGSETATIKANYTEATGAAAMLASTAQALVVSYNAAAGSYTVIAGPRSTLFTTGGTGGGADQLTLDALGAMRYVRAARWVTTTSTGGITSKTIDAFAFGLKTADSALPRTGSASYAVTLAGALVDASQPGPLALSGSGTLSANFATGAIATSGTATASFTDSANATTSTNGSFTGSATLASAANAFSGSLTVDVLGSYGGALTGHFYGPAAEEVGASAALRDAAGEGAAVTLVGASGSGASASSALRTAIAPEIVGTAGTGYSLAGLPGFGEASLLLTAADREAITSAAGFDVYRRTLAAGTVEARIYNAAAGPLALSYASFAELGVLAANAGTADPQRWYLPFGQRTTADQLPRTGTAGYAGLVFGSGSVAGTAYALGGTSSFTVDFARSNATGTLAITGSGAGGTRDFGSFGFQSAGLSSGGFTGALSANGGTGSLTGWFFGPQAQEIGAKFDAVRTLAGGGQAVLSGATLAKQNR</sequence>
<dbReference type="SUPFAM" id="SSF56925">
    <property type="entry name" value="OMPA-like"/>
    <property type="match status" value="3"/>
</dbReference>
<feature type="domain" description="Transferrin-binding protein B C-lobe/N-lobe beta-barrel" evidence="1">
    <location>
        <begin position="631"/>
        <end position="736"/>
    </location>
</feature>
<organism evidence="2 3">
    <name type="scientific">Sphingomonas pokkalii</name>
    <dbReference type="NCBI Taxonomy" id="2175090"/>
    <lineage>
        <taxon>Bacteria</taxon>
        <taxon>Pseudomonadati</taxon>
        <taxon>Pseudomonadota</taxon>
        <taxon>Alphaproteobacteria</taxon>
        <taxon>Sphingomonadales</taxon>
        <taxon>Sphingomonadaceae</taxon>
        <taxon>Sphingomonas</taxon>
    </lineage>
</organism>
<evidence type="ECO:0000313" key="3">
    <source>
        <dbReference type="Proteomes" id="UP000245890"/>
    </source>
</evidence>
<protein>
    <recommendedName>
        <fullName evidence="1">Transferrin-binding protein B C-lobe/N-lobe beta-barrel domain-containing protein</fullName>
    </recommendedName>
</protein>